<dbReference type="InParanoid" id="W4JRA1"/>
<evidence type="ECO:0000256" key="10">
    <source>
        <dbReference type="SAM" id="MobiDB-lite"/>
    </source>
</evidence>
<proteinExistence type="inferred from homology"/>
<evidence type="ECO:0000256" key="4">
    <source>
        <dbReference type="ARBA" id="ARBA00023054"/>
    </source>
</evidence>
<dbReference type="PRINTS" id="PR00193">
    <property type="entry name" value="MYOSINHEAVY"/>
</dbReference>
<evidence type="ECO:0000256" key="7">
    <source>
        <dbReference type="ARBA" id="ARBA00023203"/>
    </source>
</evidence>
<dbReference type="Gene3D" id="4.10.270.10">
    <property type="entry name" value="Myosin, subunit A"/>
    <property type="match status" value="1"/>
</dbReference>
<dbReference type="FunFam" id="1.10.10.820:FF:000001">
    <property type="entry name" value="Myosin heavy chain"/>
    <property type="match status" value="1"/>
</dbReference>
<dbReference type="Gene3D" id="2.30.30.360">
    <property type="entry name" value="Myosin S1 fragment, N-terminal"/>
    <property type="match status" value="1"/>
</dbReference>
<dbReference type="FunFam" id="1.20.5.4820:FF:000002">
    <property type="entry name" value="Myosin heavy chain 10"/>
    <property type="match status" value="1"/>
</dbReference>
<dbReference type="InterPro" id="IPR001609">
    <property type="entry name" value="Myosin_head_motor_dom-like"/>
</dbReference>
<dbReference type="OrthoDB" id="6108017at2759"/>
<dbReference type="InterPro" id="IPR036961">
    <property type="entry name" value="Kinesin_motor_dom_sf"/>
</dbReference>
<dbReference type="InterPro" id="IPR004009">
    <property type="entry name" value="SH3_Myosin"/>
</dbReference>
<dbReference type="PROSITE" id="PS51456">
    <property type="entry name" value="MYOSIN_MOTOR"/>
    <property type="match status" value="1"/>
</dbReference>
<keyword evidence="2 8" id="KW-0547">Nucleotide-binding</keyword>
<dbReference type="PROSITE" id="PS51844">
    <property type="entry name" value="SH3_LIKE"/>
    <property type="match status" value="1"/>
</dbReference>
<dbReference type="GO" id="GO:0016459">
    <property type="term" value="C:myosin complex"/>
    <property type="evidence" value="ECO:0007669"/>
    <property type="project" value="UniProtKB-KW"/>
</dbReference>
<dbReference type="GO" id="GO:0000146">
    <property type="term" value="F:microfilament motor activity"/>
    <property type="evidence" value="ECO:0007669"/>
    <property type="project" value="TreeGrafter"/>
</dbReference>
<dbReference type="Gene3D" id="3.40.850.10">
    <property type="entry name" value="Kinesin motor domain"/>
    <property type="match status" value="1"/>
</dbReference>
<feature type="compositionally biased region" description="Polar residues" evidence="10">
    <location>
        <begin position="235"/>
        <end position="247"/>
    </location>
</feature>
<dbReference type="EMBL" id="KI925466">
    <property type="protein sequence ID" value="ETW75396.1"/>
    <property type="molecule type" value="Genomic_DNA"/>
</dbReference>
<evidence type="ECO:0000256" key="2">
    <source>
        <dbReference type="ARBA" id="ARBA00022741"/>
    </source>
</evidence>
<feature type="region of interest" description="Disordered" evidence="10">
    <location>
        <begin position="2329"/>
        <end position="2354"/>
    </location>
</feature>
<evidence type="ECO:0000259" key="12">
    <source>
        <dbReference type="PROSITE" id="PS51844"/>
    </source>
</evidence>
<dbReference type="Gene3D" id="3.30.70.1590">
    <property type="match status" value="1"/>
</dbReference>
<evidence type="ECO:0000256" key="9">
    <source>
        <dbReference type="SAM" id="Coils"/>
    </source>
</evidence>
<dbReference type="GO" id="GO:0007015">
    <property type="term" value="P:actin filament organization"/>
    <property type="evidence" value="ECO:0007669"/>
    <property type="project" value="TreeGrafter"/>
</dbReference>
<evidence type="ECO:0000259" key="11">
    <source>
        <dbReference type="PROSITE" id="PS51456"/>
    </source>
</evidence>
<gene>
    <name evidence="13" type="ORF">HETIRDRAFT_423094</name>
</gene>
<evidence type="ECO:0000256" key="8">
    <source>
        <dbReference type="PROSITE-ProRule" id="PRU00782"/>
    </source>
</evidence>
<dbReference type="CDD" id="cd01377">
    <property type="entry name" value="MYSc_class_II"/>
    <property type="match status" value="1"/>
</dbReference>
<keyword evidence="3 8" id="KW-0067">ATP-binding</keyword>
<dbReference type="Gene3D" id="1.20.120.720">
    <property type="entry name" value="Myosin VI head, motor domain, U50 subdomain"/>
    <property type="match status" value="1"/>
</dbReference>
<dbReference type="Proteomes" id="UP000030671">
    <property type="component" value="Unassembled WGS sequence"/>
</dbReference>
<feature type="domain" description="Myosin motor" evidence="11">
    <location>
        <begin position="78"/>
        <end position="829"/>
    </location>
</feature>
<dbReference type="Gene3D" id="1.20.58.530">
    <property type="match status" value="1"/>
</dbReference>
<dbReference type="RefSeq" id="XP_009552817.1">
    <property type="nucleotide sequence ID" value="XM_009554522.1"/>
</dbReference>
<evidence type="ECO:0000256" key="5">
    <source>
        <dbReference type="ARBA" id="ARBA00023123"/>
    </source>
</evidence>
<dbReference type="PANTHER" id="PTHR13140">
    <property type="entry name" value="MYOSIN"/>
    <property type="match status" value="1"/>
</dbReference>
<dbReference type="GO" id="GO:0005737">
    <property type="term" value="C:cytoplasm"/>
    <property type="evidence" value="ECO:0007669"/>
    <property type="project" value="UniProtKB-ARBA"/>
</dbReference>
<feature type="region of interest" description="Disordered" evidence="10">
    <location>
        <begin position="222"/>
        <end position="247"/>
    </location>
</feature>
<dbReference type="GeneID" id="20673868"/>
<dbReference type="Gene3D" id="1.10.10.820">
    <property type="match status" value="1"/>
</dbReference>
<sequence>MSVSAPRLSQNAEAARAAAAQAEFNEKKWVWVPDEKDGYLAGWVVSEEDEVGEVMMHSGDVRRLPLYALSKMNPPKFDRVDDIADLTFLNEASVVHNLRLRYGSGAIYTYSGLFLVAINPYQSLPLYSDSIIQQYRSKRRDENPPHIFAIAERAWVNMGDERENQSILITGESGAGKTESTKKVIQYLAAIATDTHHPPSSHAHTQSLSSSSSFGAVMPAAGLPRKQSARHKPHQSMSISSPGSHLTSKGRLGLLERQILQANPILEAFGNAQTQRNNNSSRFGKFVRISFSPDGSIAGANIDWYLLEKSRVVFRSEAERSFHVFYQLLEGGGALKESLLLDGGVEDYEYLNKSRREVDGIDDHEEWHVLKNAFEVMGFSSAEQSDLFRIVAAILHLGNITITSTRADDALMPDPSQAERVCHLLGIPIAEFTRAVLRPRVLAGREWVTQARTRQQAIEEIASLSKTLYEKSFGSLVDRINRALDRPSSKSNFIGVLDIAGFEIFEVNAYEQLLINYTNEKLQQFFNHHMFVLEQEEYTREGIEWDYVNFGLDLQPTIELIEGSGGAIGVLSLLDEECIMPRATDLTFTNKLHNLWSGEPPAGEEPHPGREKYEPSRFDQGFIVHHYAGKVEYRTDSWLDKNKDPLNDNLTRVLASSSERYVASLFAEFADVPAFPPIGSVTATMGKKRTMKKGAFRTVGQRHKEQLSSLMAQLYATQPHFIRCIVPNANKKPGRFDVPIVLDQLRCNGVLEGIRIARRGYPNRLPFVEFRQRYEVLTPGIIPRGYMDGRKACSRMVAALELDESIFKIGTSKVFFRAGVLAELEERRDALLFDIFSRLQAVARMYTARRQMKKIFNRAVAIRTIQRNARIYTELREWPWWQLYTKIRPLLAATRNDDELRKKETELALAKERAERDAKEKEALESLKMRLEADKRKVEDALEAERNLAVDKDALLERSKKRELELEEEVVALQSDLDTLDSQLDRALKIQKESEEKHETLRVAFDQAAEHLVRLEHEQQEWEAREAELTEQLGDFDVELEALRGEKEGLQKESEELKQLVAEREEDLDRVKERMETTITDLEGKLTVEMRNRDSLRSRVDTLEQEARQSKEQLVEMARTATDYSTIIQRKEEDIARHTIELESIRTDRDRISKEIISLQVQIETQTAELQAQKDEKDRDSAAQTKLQEELDELRTLMEAKTSEETRRSEVEKRKEEELVDLRGQVATLQQELSEARRVALDIQNRMKVDLETSTREHNSLLQSHRSLSDRMQATDSKFKKAEAALSEAEKAKRSAESELQSLRSRQIDADGTLAEAEKEKENLKRQLTAAQAKYRDFEDTTLELEREKNAQDRQLETLKKQLEAETTKRSQLEKLASGQKAEIIQLKDRNVKFDRELNKVLTDLKNREWEVKQLESKQDKTIVEHVHVLEEAKRVTDRQLQDAQKELQKNAVYIRSLEKVKARLTGEAEDFIRETEREHVELRAKEKIARTAEEKANRALMEAENERKGREAAETHIRKLQSEVQNAHDQIADVTQQFMSIQRSKDNLETELARLADETEAPNSMAKMQRQYESRISQLQNQLEEAETTRVTATKIREQVERQHAEIRRLIMSNGSDHEPFRARLLQELQLAENAMEKELSSRSQRHSNNNSDIQTLADSPQRKRIPSGSNGIMRTRKDSSHSESPRKNDGQVNALKQQVQVLELKMAASDRVRQHLEVSLRELTAELDSSDGSVQSLQQYRGRLAKENGRLAELLEDEAEARRHAEAAQLTGIQEVWNKFQNTIAAERESYARLEESRKALVIQQRGAQVELEDHRHQVQELSQAKKQLQADLADIKDRLEGELVAKNEEINSKRQLQARLQELEITSAGSSTAQSELREAVEAYKSKSESYRSRLEVAEIERVKVARAEALSRRSLADVEKAHAQLTAERNTIEQALSQAQEKIHELETRIEEESRDSSDGQLLRQRLNEEMDDERKQHQKDLAERDFTADQTRKKYQAELAQLSEELQSQRDSMSKLREEVRKARSDYDELQLRYDDEVYSGGAWKKERERLETKINDISKAYESSAAAQSEQQSQIVALHSQVRELRSVLNDAEADRALLQKARRSLQAELETIKLDTVDTNRMTSDRELQALQLKKQDLERSLEEQADRVEMAYDRMKKAEGHAQECQVELGKVRVENSELDRLNATLEKQIKELNVRIVDLETKSYSRTPQSNTPSSNAVIRRLESRVEELTTQLTQVSKDKSRASLSRDRDAIFKLAESDRLKSRLEEEIKSYEEKVTTMRKAMDEMQTTEGELQLAKRRAEREAADLKQKSLTLERQVERLRARLDRPSSSMRGSPVGSPRKFES</sequence>
<feature type="region of interest" description="Disordered" evidence="10">
    <location>
        <begin position="1637"/>
        <end position="1696"/>
    </location>
</feature>
<dbReference type="Pfam" id="PF02736">
    <property type="entry name" value="Myosin_N"/>
    <property type="match status" value="1"/>
</dbReference>
<dbReference type="KEGG" id="hir:HETIRDRAFT_423094"/>
<evidence type="ECO:0008006" key="15">
    <source>
        <dbReference type="Google" id="ProtNLM"/>
    </source>
</evidence>
<keyword evidence="14" id="KW-1185">Reference proteome</keyword>
<feature type="coiled-coil region" evidence="9">
    <location>
        <begin position="1739"/>
        <end position="1773"/>
    </location>
</feature>
<dbReference type="GO" id="GO:0005524">
    <property type="term" value="F:ATP binding"/>
    <property type="evidence" value="ECO:0007669"/>
    <property type="project" value="UniProtKB-UniRule"/>
</dbReference>
<feature type="binding site" evidence="8">
    <location>
        <begin position="171"/>
        <end position="178"/>
    </location>
    <ligand>
        <name>ATP</name>
        <dbReference type="ChEBI" id="CHEBI:30616"/>
    </ligand>
</feature>
<feature type="region of interest" description="Actin-binding" evidence="8">
    <location>
        <begin position="707"/>
        <end position="729"/>
    </location>
</feature>
<dbReference type="PANTHER" id="PTHR13140:SF857">
    <property type="entry name" value="MYOSIN-11"/>
    <property type="match status" value="1"/>
</dbReference>
<evidence type="ECO:0000256" key="1">
    <source>
        <dbReference type="ARBA" id="ARBA00008314"/>
    </source>
</evidence>
<dbReference type="HOGENOM" id="CLU_000192_5_3_1"/>
<evidence type="ECO:0000313" key="14">
    <source>
        <dbReference type="Proteomes" id="UP000030671"/>
    </source>
</evidence>
<dbReference type="SMART" id="SM00242">
    <property type="entry name" value="MYSc"/>
    <property type="match status" value="1"/>
</dbReference>
<dbReference type="InterPro" id="IPR008989">
    <property type="entry name" value="Myosin_S1_N"/>
</dbReference>
<reference evidence="13 14" key="1">
    <citation type="journal article" date="2012" name="New Phytol.">
        <title>Insight into trade-off between wood decay and parasitism from the genome of a fungal forest pathogen.</title>
        <authorList>
            <person name="Olson A."/>
            <person name="Aerts A."/>
            <person name="Asiegbu F."/>
            <person name="Belbahri L."/>
            <person name="Bouzid O."/>
            <person name="Broberg A."/>
            <person name="Canback B."/>
            <person name="Coutinho P.M."/>
            <person name="Cullen D."/>
            <person name="Dalman K."/>
            <person name="Deflorio G."/>
            <person name="van Diepen L.T."/>
            <person name="Dunand C."/>
            <person name="Duplessis S."/>
            <person name="Durling M."/>
            <person name="Gonthier P."/>
            <person name="Grimwood J."/>
            <person name="Fossdal C.G."/>
            <person name="Hansson D."/>
            <person name="Henrissat B."/>
            <person name="Hietala A."/>
            <person name="Himmelstrand K."/>
            <person name="Hoffmeister D."/>
            <person name="Hogberg N."/>
            <person name="James T.Y."/>
            <person name="Karlsson M."/>
            <person name="Kohler A."/>
            <person name="Kues U."/>
            <person name="Lee Y.H."/>
            <person name="Lin Y.C."/>
            <person name="Lind M."/>
            <person name="Lindquist E."/>
            <person name="Lombard V."/>
            <person name="Lucas S."/>
            <person name="Lunden K."/>
            <person name="Morin E."/>
            <person name="Murat C."/>
            <person name="Park J."/>
            <person name="Raffaello T."/>
            <person name="Rouze P."/>
            <person name="Salamov A."/>
            <person name="Schmutz J."/>
            <person name="Solheim H."/>
            <person name="Stahlberg J."/>
            <person name="Velez H."/>
            <person name="de Vries R.P."/>
            <person name="Wiebenga A."/>
            <person name="Woodward S."/>
            <person name="Yakovlev I."/>
            <person name="Garbelotto M."/>
            <person name="Martin F."/>
            <person name="Grigoriev I.V."/>
            <person name="Stenlid J."/>
        </authorList>
    </citation>
    <scope>NUCLEOTIDE SEQUENCE [LARGE SCALE GENOMIC DNA]</scope>
    <source>
        <strain evidence="13 14">TC 32-1</strain>
    </source>
</reference>
<dbReference type="PROSITE" id="PS50096">
    <property type="entry name" value="IQ"/>
    <property type="match status" value="1"/>
</dbReference>
<name>W4JRA1_HETIT</name>
<keyword evidence="4 9" id="KW-0175">Coiled coil</keyword>
<dbReference type="STRING" id="747525.W4JRA1"/>
<dbReference type="Pfam" id="PF00063">
    <property type="entry name" value="Myosin_head"/>
    <property type="match status" value="1"/>
</dbReference>
<dbReference type="GO" id="GO:0016020">
    <property type="term" value="C:membrane"/>
    <property type="evidence" value="ECO:0007669"/>
    <property type="project" value="TreeGrafter"/>
</dbReference>
<accession>W4JRA1</accession>
<dbReference type="InterPro" id="IPR027417">
    <property type="entry name" value="P-loop_NTPase"/>
</dbReference>
<feature type="compositionally biased region" description="Basic and acidic residues" evidence="10">
    <location>
        <begin position="1677"/>
        <end position="1691"/>
    </location>
</feature>
<feature type="domain" description="Myosin N-terminal SH3-like" evidence="12">
    <location>
        <begin position="25"/>
        <end position="74"/>
    </location>
</feature>
<dbReference type="FunCoup" id="W4JRA1">
    <property type="interactions" value="66"/>
</dbReference>
<dbReference type="GO" id="GO:0051015">
    <property type="term" value="F:actin filament binding"/>
    <property type="evidence" value="ECO:0007669"/>
    <property type="project" value="InterPro"/>
</dbReference>
<feature type="coiled-coil region" evidence="9">
    <location>
        <begin position="900"/>
        <end position="1246"/>
    </location>
</feature>
<keyword evidence="5 8" id="KW-0518">Myosin</keyword>
<keyword evidence="7 8" id="KW-0009">Actin-binding</keyword>
<evidence type="ECO:0000313" key="13">
    <source>
        <dbReference type="EMBL" id="ETW75396.1"/>
    </source>
</evidence>
<protein>
    <recommendedName>
        <fullName evidence="15">Nonmuscle myosin heavy chain b</fullName>
    </recommendedName>
</protein>
<evidence type="ECO:0000256" key="6">
    <source>
        <dbReference type="ARBA" id="ARBA00023175"/>
    </source>
</evidence>
<dbReference type="SUPFAM" id="SSF52540">
    <property type="entry name" value="P-loop containing nucleoside triphosphate hydrolases"/>
    <property type="match status" value="1"/>
</dbReference>
<dbReference type="eggNOG" id="KOG0161">
    <property type="taxonomic scope" value="Eukaryota"/>
</dbReference>
<organism evidence="13 14">
    <name type="scientific">Heterobasidion irregulare (strain TC 32-1)</name>
    <dbReference type="NCBI Taxonomy" id="747525"/>
    <lineage>
        <taxon>Eukaryota</taxon>
        <taxon>Fungi</taxon>
        <taxon>Dikarya</taxon>
        <taxon>Basidiomycota</taxon>
        <taxon>Agaricomycotina</taxon>
        <taxon>Agaricomycetes</taxon>
        <taxon>Russulales</taxon>
        <taxon>Bondarzewiaceae</taxon>
        <taxon>Heterobasidion</taxon>
        <taxon>Heterobasidion annosum species complex</taxon>
    </lineage>
</organism>
<evidence type="ECO:0000256" key="3">
    <source>
        <dbReference type="ARBA" id="ARBA00022840"/>
    </source>
</evidence>
<keyword evidence="6 8" id="KW-0505">Motor protein</keyword>
<feature type="region of interest" description="Disordered" evidence="10">
    <location>
        <begin position="1974"/>
        <end position="1994"/>
    </location>
</feature>
<comment type="similarity">
    <text evidence="1 8">Belongs to the TRAFAC class myosin-kinesin ATPase superfamily. Myosin family.</text>
</comment>